<feature type="compositionally biased region" description="Low complexity" evidence="1">
    <location>
        <begin position="969"/>
        <end position="982"/>
    </location>
</feature>
<dbReference type="AlphaFoldDB" id="A0A8H7ZGC0"/>
<dbReference type="PANTHER" id="PTHR45589:SF1">
    <property type="entry name" value="WD REPEAT DOMAIN 62, ISOFORM G"/>
    <property type="match status" value="1"/>
</dbReference>
<organism evidence="2 3">
    <name type="scientific">Candida metapsilosis</name>
    <dbReference type="NCBI Taxonomy" id="273372"/>
    <lineage>
        <taxon>Eukaryota</taxon>
        <taxon>Fungi</taxon>
        <taxon>Dikarya</taxon>
        <taxon>Ascomycota</taxon>
        <taxon>Saccharomycotina</taxon>
        <taxon>Pichiomycetes</taxon>
        <taxon>Debaryomycetaceae</taxon>
        <taxon>Candida/Lodderomyces clade</taxon>
        <taxon>Candida</taxon>
    </lineage>
</organism>
<feature type="compositionally biased region" description="Pro residues" evidence="1">
    <location>
        <begin position="852"/>
        <end position="863"/>
    </location>
</feature>
<feature type="region of interest" description="Disordered" evidence="1">
    <location>
        <begin position="843"/>
        <end position="1002"/>
    </location>
</feature>
<dbReference type="InterPro" id="IPR036322">
    <property type="entry name" value="WD40_repeat_dom_sf"/>
</dbReference>
<evidence type="ECO:0000313" key="3">
    <source>
        <dbReference type="Proteomes" id="UP000669133"/>
    </source>
</evidence>
<reference evidence="2 3" key="1">
    <citation type="submission" date="2020-12" db="EMBL/GenBank/DDBJ databases">
        <title>Effect of drift, selection, and recombination on the evolution of hybrid genomes in Candida yeast pathogens.</title>
        <authorList>
            <person name="Mixao V."/>
            <person name="Ksiezopolska E."/>
            <person name="Saus E."/>
            <person name="Boekhout T."/>
            <person name="Gacser A."/>
            <person name="Gabaldon T."/>
        </authorList>
    </citation>
    <scope>NUCLEOTIDE SEQUENCE [LARGE SCALE GENOMIC DNA]</scope>
    <source>
        <strain evidence="2 3">BP57</strain>
    </source>
</reference>
<dbReference type="GeneID" id="93652705"/>
<comment type="caution">
    <text evidence="2">The sequence shown here is derived from an EMBL/GenBank/DDBJ whole genome shotgun (WGS) entry which is preliminary data.</text>
</comment>
<proteinExistence type="predicted"/>
<protein>
    <submittedName>
        <fullName evidence="2">Uncharacterized protein</fullName>
    </submittedName>
</protein>
<dbReference type="Pfam" id="PF00400">
    <property type="entry name" value="WD40"/>
    <property type="match status" value="1"/>
</dbReference>
<feature type="compositionally biased region" description="Polar residues" evidence="1">
    <location>
        <begin position="898"/>
        <end position="928"/>
    </location>
</feature>
<feature type="compositionally biased region" description="Low complexity" evidence="1">
    <location>
        <begin position="880"/>
        <end position="897"/>
    </location>
</feature>
<keyword evidence="3" id="KW-1185">Reference proteome</keyword>
<dbReference type="RefSeq" id="XP_067547664.1">
    <property type="nucleotide sequence ID" value="XM_067693110.1"/>
</dbReference>
<dbReference type="PANTHER" id="PTHR45589">
    <property type="entry name" value="WD REPEAT DOMAIN 62, ISOFORM G"/>
    <property type="match status" value="1"/>
</dbReference>
<dbReference type="InterPro" id="IPR052779">
    <property type="entry name" value="WDR62"/>
</dbReference>
<accession>A0A8H7ZGC0</accession>
<name>A0A8H7ZGC0_9ASCO</name>
<dbReference type="OrthoDB" id="6252103at2759"/>
<dbReference type="SMART" id="SM00320">
    <property type="entry name" value="WD40"/>
    <property type="match status" value="6"/>
</dbReference>
<evidence type="ECO:0000256" key="1">
    <source>
        <dbReference type="SAM" id="MobiDB-lite"/>
    </source>
</evidence>
<gene>
    <name evidence="2" type="ORF">I9W82_004076</name>
</gene>
<dbReference type="InterPro" id="IPR001680">
    <property type="entry name" value="WD40_rpt"/>
</dbReference>
<feature type="compositionally biased region" description="Polar residues" evidence="1">
    <location>
        <begin position="940"/>
        <end position="954"/>
    </location>
</feature>
<sequence length="1080" mass="118951">MSQILQNMHNSLALKLSPTSQSISPHDFKLKIKRIIGTSAADKQQISIQDDLVAYTASGGVVVCKIDKETSTVVSQRFFCANSNESRLQQHPQSGGVSSANAYLNMIKTDYTQEETLRDEYGYPIVTQPIEVYGNSVSPNDADDYFNACPSPSVNNQTSPSKLKDKVRSIKCIALSPNKRLLAIGESGYQPRILLFSLASNSQQNPIMAIYEHTFGIHNLVFSPDSKSLCSLGVVNDGSINVWRLGSNTIQLQASNRCSNVIHKVIWHDNVIVTIGLRFIKLWKVDDGSSNKPVILKGRNAHLGNFMNSNFIDMALINEDEVVIIANATQLLLLKLNFDSPKLVGLNSPDYDFCSIAVDHEQEELWLGENNSNLNCIKIEELVPEEAGNIRPASSPSSMGSSSLHQQLSGVFGTEPNQAPNTTIVRLCNFSDSHLLYLSANEEISFWNKKTRESKALAASIIRQISGVKNSYDKDYLVFSKTGTIEQFNPSSCEMSEIFSFKAPKTDVVSDCLTAIEKVGNLFILGYKFGSLYIIEQELDSNKAVFNIQAHSSTINDIVYFKHETYELICSISRDRMIQIFAKVESKWDLLQTIPVHNGNLLKVMYHEGYLYVCSTDRTISIHTLTTEPNLMMVKVKSITLKSTPLTMEIFNNDLVVSTSDKTLLVFDVADGNSSNCDFKRSMKLMNEKLNESLHVEMMSKFHNLLIVWASDKSIRGFDYESGKPIGVSWGHSDSLLGVFLITSGEGENNNEKETELVTIGNDGCLFSWHVTESAAMVETVTNELSRPVIDEPVSAYSPTPVYTKVARKILPTVSKPSTAAAPSIPSSPPKRERLLDKLEQAATGTGQKPRVPFPNSPTPQSPTPKLTAATLKRIESRNGRSSGASGGSPCASPRASTSLSPTRSKSMSPIRSSVNSRPTSPTRNNRVQCVGNGSGVLSKLNQPLGSSAVQNLPPNRPLSPSRATSDPSVNMKSSQSNSISSTDILKKGDNLQPEPLMEQSPPVSLVDRCMLQFNELISRVQELKEHEKTTLLDKINEVRYKLNDDNAISTSNQDELLNKYSDRLVELVEAKLSGSSISD</sequence>
<dbReference type="Proteomes" id="UP000669133">
    <property type="component" value="Unassembled WGS sequence"/>
</dbReference>
<dbReference type="SUPFAM" id="SSF50978">
    <property type="entry name" value="WD40 repeat-like"/>
    <property type="match status" value="2"/>
</dbReference>
<dbReference type="Gene3D" id="2.130.10.10">
    <property type="entry name" value="YVTN repeat-like/Quinoprotein amine dehydrogenase"/>
    <property type="match status" value="3"/>
</dbReference>
<evidence type="ECO:0000313" key="2">
    <source>
        <dbReference type="EMBL" id="KAG5418548.1"/>
    </source>
</evidence>
<dbReference type="InterPro" id="IPR015943">
    <property type="entry name" value="WD40/YVTN_repeat-like_dom_sf"/>
</dbReference>
<dbReference type="EMBL" id="JAEOAQ010000005">
    <property type="protein sequence ID" value="KAG5418548.1"/>
    <property type="molecule type" value="Genomic_DNA"/>
</dbReference>